<evidence type="ECO:0000256" key="1">
    <source>
        <dbReference type="SAM" id="MobiDB-lite"/>
    </source>
</evidence>
<feature type="domain" description="DDE-1" evidence="2">
    <location>
        <begin position="215"/>
        <end position="364"/>
    </location>
</feature>
<dbReference type="InterPro" id="IPR036397">
    <property type="entry name" value="RNaseH_sf"/>
</dbReference>
<dbReference type="InterPro" id="IPR009057">
    <property type="entry name" value="Homeodomain-like_sf"/>
</dbReference>
<protein>
    <submittedName>
        <fullName evidence="4">Uncharacterized protein LOC136090890</fullName>
    </submittedName>
</protein>
<dbReference type="Gene3D" id="3.30.420.10">
    <property type="entry name" value="Ribonuclease H-like superfamily/Ribonuclease H"/>
    <property type="match status" value="1"/>
</dbReference>
<dbReference type="InterPro" id="IPR050863">
    <property type="entry name" value="CenT-Element_Derived"/>
</dbReference>
<proteinExistence type="predicted"/>
<dbReference type="Proteomes" id="UP001652625">
    <property type="component" value="Chromosome 14"/>
</dbReference>
<keyword evidence="3" id="KW-1185">Reference proteome</keyword>
<dbReference type="InterPro" id="IPR004875">
    <property type="entry name" value="DDE_SF_endonuclease_dom"/>
</dbReference>
<dbReference type="PANTHER" id="PTHR19303:SF74">
    <property type="entry name" value="POGO TRANSPOSABLE ELEMENT WITH KRAB DOMAIN"/>
    <property type="match status" value="1"/>
</dbReference>
<reference evidence="4" key="1">
    <citation type="submission" date="2025-08" db="UniProtKB">
        <authorList>
            <consortium name="RefSeq"/>
        </authorList>
    </citation>
    <scope>IDENTIFICATION</scope>
</reference>
<organism evidence="3 4">
    <name type="scientific">Hydra vulgaris</name>
    <name type="common">Hydra</name>
    <name type="synonym">Hydra attenuata</name>
    <dbReference type="NCBI Taxonomy" id="6087"/>
    <lineage>
        <taxon>Eukaryota</taxon>
        <taxon>Metazoa</taxon>
        <taxon>Cnidaria</taxon>
        <taxon>Hydrozoa</taxon>
        <taxon>Hydroidolina</taxon>
        <taxon>Anthoathecata</taxon>
        <taxon>Aplanulata</taxon>
        <taxon>Hydridae</taxon>
        <taxon>Hydra</taxon>
    </lineage>
</organism>
<dbReference type="PANTHER" id="PTHR19303">
    <property type="entry name" value="TRANSPOSON"/>
    <property type="match status" value="1"/>
</dbReference>
<sequence>MPREYQRKTIGTYDHSKLMTAIQLVKEGESVYSVSKSSGIPYGTLYRRSHDQIQRNDKRIGSGCGFVLNNTEENLLVEALMYLADKGFPQDREDIKLMVKSYITFIGKKTAFKDDKPGKDWCMSFEKRWNVVLGKRKPELLTKARANDLSLKTLTDFFELYEKTLNNNNLFDRPHCIFNLDETGLRTDPTAGKIFVRKTSKTAYYIAPSCGKSMYTVLFCGSANGQCLPPFVVYKAIYLYDAWCQNGPENAMYGVTKSGWIKDYIFESSIDRFIIHVKDYEKPVLLLCDGHNSHMTYFTVKKALDNHIILLCLPPNTSHALQPLDVGFLAPLKSHWKKILKDWLRESRHKNVDKSVFPTLLKALISKIDNKLLKSGFNGSGLYSVDKSKPMKKIVNMQPKHEEVDKFNKKENVVKNLQRAIDSVPTPSPSQPTLTALTNSKKRRARVQAKKGEILTAQDVVARLQEEEKNKAEKKTVSVSKRKLLDQYSSTF</sequence>
<feature type="region of interest" description="Disordered" evidence="1">
    <location>
        <begin position="423"/>
        <end position="445"/>
    </location>
</feature>
<evidence type="ECO:0000259" key="2">
    <source>
        <dbReference type="Pfam" id="PF03184"/>
    </source>
</evidence>
<evidence type="ECO:0000313" key="4">
    <source>
        <dbReference type="RefSeq" id="XP_065673939.1"/>
    </source>
</evidence>
<dbReference type="Pfam" id="PF03184">
    <property type="entry name" value="DDE_1"/>
    <property type="match status" value="1"/>
</dbReference>
<gene>
    <name evidence="4" type="primary">LOC136090890</name>
</gene>
<evidence type="ECO:0000313" key="3">
    <source>
        <dbReference type="Proteomes" id="UP001652625"/>
    </source>
</evidence>
<dbReference type="RefSeq" id="XP_065673939.1">
    <property type="nucleotide sequence ID" value="XM_065817867.1"/>
</dbReference>
<dbReference type="SUPFAM" id="SSF46689">
    <property type="entry name" value="Homeodomain-like"/>
    <property type="match status" value="1"/>
</dbReference>
<dbReference type="GeneID" id="136090890"/>
<accession>A0ABM4DHH4</accession>
<name>A0ABM4DHH4_HYDVU</name>